<reference evidence="2 3" key="1">
    <citation type="submission" date="2015-08" db="EMBL/GenBank/DDBJ databases">
        <authorList>
            <person name="Babu N.S."/>
            <person name="Beckwith C.J."/>
            <person name="Beseler K.G."/>
            <person name="Brison A."/>
            <person name="Carone J.V."/>
            <person name="Caskin T.P."/>
            <person name="Diamond M."/>
            <person name="Durham M.E."/>
            <person name="Foxe J.M."/>
            <person name="Go M."/>
            <person name="Henderson B.A."/>
            <person name="Jones I.B."/>
            <person name="McGettigan J.A."/>
            <person name="Micheletti S.J."/>
            <person name="Nasrallah M.E."/>
            <person name="Ortiz D."/>
            <person name="Piller C.R."/>
            <person name="Privatt S.R."/>
            <person name="Schneider S.L."/>
            <person name="Sharp S."/>
            <person name="Smith T.C."/>
            <person name="Stanton J.D."/>
            <person name="Ullery H.E."/>
            <person name="Wilson R.J."/>
            <person name="Serrano M.G."/>
            <person name="Buck G."/>
            <person name="Lee V."/>
            <person name="Wang Y."/>
            <person name="Carvalho R."/>
            <person name="Voegtly L."/>
            <person name="Shi R."/>
            <person name="Duckworth R."/>
            <person name="Johnson A."/>
            <person name="Loviza R."/>
            <person name="Walstead R."/>
            <person name="Shah Z."/>
            <person name="Kiflezghi M."/>
            <person name="Wade K."/>
            <person name="Ball S.L."/>
            <person name="Bradley K.W."/>
            <person name="Asai D.J."/>
            <person name="Bowman C.A."/>
            <person name="Russell D.A."/>
            <person name="Pope W.H."/>
            <person name="Jacobs-Sera D."/>
            <person name="Hendrix R.W."/>
            <person name="Hatfull G.F."/>
        </authorList>
    </citation>
    <scope>NUCLEOTIDE SEQUENCE [LARGE SCALE GENOMIC DNA]</scope>
</reference>
<accession>A0A127AVV7</accession>
<dbReference type="Proteomes" id="UP000203261">
    <property type="component" value="Segment"/>
</dbReference>
<keyword evidence="3" id="KW-1185">Reference proteome</keyword>
<evidence type="ECO:0000313" key="3">
    <source>
        <dbReference type="Proteomes" id="UP000203261"/>
    </source>
</evidence>
<dbReference type="RefSeq" id="YP_009302395.1">
    <property type="nucleotide sequence ID" value="NC_031245.1"/>
</dbReference>
<proteinExistence type="predicted"/>
<keyword evidence="1" id="KW-0812">Transmembrane</keyword>
<evidence type="ECO:0000256" key="1">
    <source>
        <dbReference type="SAM" id="Phobius"/>
    </source>
</evidence>
<feature type="transmembrane region" description="Helical" evidence="1">
    <location>
        <begin position="36"/>
        <end position="57"/>
    </location>
</feature>
<sequence length="90" mass="10263">MFSLKTWTYIVVVLLALVPWSLILSMQGGFDFKPTYIIMALLGVAIALYSLKLFMIYRGQVGKTYFFIIILLAIMLTISGSIHILDYLQH</sequence>
<keyword evidence="1" id="KW-1133">Transmembrane helix</keyword>
<protein>
    <submittedName>
        <fullName evidence="2">Putative membrane protein</fullName>
    </submittedName>
</protein>
<evidence type="ECO:0000313" key="2">
    <source>
        <dbReference type="EMBL" id="AMM44806.1"/>
    </source>
</evidence>
<dbReference type="KEGG" id="vg:29125175"/>
<name>A0A127AVV7_9CAUD</name>
<organism evidence="2 3">
    <name type="scientific">Bacillus phage SP-15</name>
    <dbReference type="NCBI Taxonomy" id="1792032"/>
    <lineage>
        <taxon>Viruses</taxon>
        <taxon>Duplodnaviria</taxon>
        <taxon>Heunggongvirae</taxon>
        <taxon>Uroviricota</taxon>
        <taxon>Caudoviricetes</taxon>
        <taxon>Thornevirus</taxon>
        <taxon>Thornevirus SP15</taxon>
    </lineage>
</organism>
<feature type="transmembrane region" description="Helical" evidence="1">
    <location>
        <begin position="7"/>
        <end position="30"/>
    </location>
</feature>
<keyword evidence="1" id="KW-0472">Membrane</keyword>
<gene>
    <name evidence="2" type="ORF">SP15_007A</name>
</gene>
<dbReference type="EMBL" id="KT624200">
    <property type="protein sequence ID" value="AMM44806.1"/>
    <property type="molecule type" value="Genomic_DNA"/>
</dbReference>
<feature type="transmembrane region" description="Helical" evidence="1">
    <location>
        <begin position="64"/>
        <end position="85"/>
    </location>
</feature>
<dbReference type="GeneID" id="29125175"/>